<evidence type="ECO:0000313" key="5">
    <source>
        <dbReference type="Proteomes" id="UP000260665"/>
    </source>
</evidence>
<dbReference type="Pfam" id="PF00497">
    <property type="entry name" value="SBP_bac_3"/>
    <property type="match status" value="1"/>
</dbReference>
<evidence type="ECO:0000313" key="4">
    <source>
        <dbReference type="EMBL" id="RFO96639.1"/>
    </source>
</evidence>
<evidence type="ECO:0000256" key="2">
    <source>
        <dbReference type="SAM" id="SignalP"/>
    </source>
</evidence>
<comment type="caution">
    <text evidence="4">The sequence shown here is derived from an EMBL/GenBank/DDBJ whole genome shotgun (WGS) entry which is preliminary data.</text>
</comment>
<reference evidence="4 5" key="1">
    <citation type="submission" date="2018-05" db="EMBL/GenBank/DDBJ databases">
        <title>Rhodoferax soyangensis sp.nov., isolated from an oligotrophic freshwater lake.</title>
        <authorList>
            <person name="Park M."/>
        </authorList>
    </citation>
    <scope>NUCLEOTIDE SEQUENCE [LARGE SCALE GENOMIC DNA]</scope>
    <source>
        <strain evidence="4 5">IMCC26218</strain>
    </source>
</reference>
<feature type="signal peptide" evidence="2">
    <location>
        <begin position="1"/>
        <end position="30"/>
    </location>
</feature>
<evidence type="ECO:0000259" key="3">
    <source>
        <dbReference type="SMART" id="SM00062"/>
    </source>
</evidence>
<dbReference type="PANTHER" id="PTHR35936:SF17">
    <property type="entry name" value="ARGININE-BINDING EXTRACELLULAR PROTEIN ARTP"/>
    <property type="match status" value="1"/>
</dbReference>
<dbReference type="AlphaFoldDB" id="A0A3E1RBB1"/>
<dbReference type="InterPro" id="IPR001638">
    <property type="entry name" value="Solute-binding_3/MltF_N"/>
</dbReference>
<proteinExistence type="predicted"/>
<dbReference type="EMBL" id="QFZK01000006">
    <property type="protein sequence ID" value="RFO96639.1"/>
    <property type="molecule type" value="Genomic_DNA"/>
</dbReference>
<dbReference type="SUPFAM" id="SSF53850">
    <property type="entry name" value="Periplasmic binding protein-like II"/>
    <property type="match status" value="1"/>
</dbReference>
<dbReference type="Proteomes" id="UP000260665">
    <property type="component" value="Unassembled WGS sequence"/>
</dbReference>
<dbReference type="SMART" id="SM00062">
    <property type="entry name" value="PBPb"/>
    <property type="match status" value="1"/>
</dbReference>
<dbReference type="RefSeq" id="WP_117177282.1">
    <property type="nucleotide sequence ID" value="NZ_QFZK01000006.1"/>
</dbReference>
<evidence type="ECO:0000256" key="1">
    <source>
        <dbReference type="ARBA" id="ARBA00022729"/>
    </source>
</evidence>
<gene>
    <name evidence="4" type="ORF">DIC66_11475</name>
</gene>
<keyword evidence="5" id="KW-1185">Reference proteome</keyword>
<dbReference type="Gene3D" id="3.40.190.10">
    <property type="entry name" value="Periplasmic binding protein-like II"/>
    <property type="match status" value="2"/>
</dbReference>
<protein>
    <submittedName>
        <fullName evidence="4">Amino acid ABC transporter substrate-binding protein</fullName>
    </submittedName>
</protein>
<feature type="chain" id="PRO_5017761413" evidence="2">
    <location>
        <begin position="31"/>
        <end position="269"/>
    </location>
</feature>
<accession>A0A3E1RBB1</accession>
<feature type="domain" description="Solute-binding protein family 3/N-terminal" evidence="3">
    <location>
        <begin position="37"/>
        <end position="265"/>
    </location>
</feature>
<organism evidence="4 5">
    <name type="scientific">Rhodoferax lacus</name>
    <dbReference type="NCBI Taxonomy" id="2184758"/>
    <lineage>
        <taxon>Bacteria</taxon>
        <taxon>Pseudomonadati</taxon>
        <taxon>Pseudomonadota</taxon>
        <taxon>Betaproteobacteria</taxon>
        <taxon>Burkholderiales</taxon>
        <taxon>Comamonadaceae</taxon>
        <taxon>Rhodoferax</taxon>
    </lineage>
</organism>
<sequence>MFTLSTTARKTGLALSLATLLLGTALQAQAQVAVPGAIKVALEASYPPFESYEGDKIVGFDPELTALLSREMKLKPTLVDTKFASLVLGLGGGQHDAVISGLYITAERLAIADAVPYAGMGALIMASKDGVQPKTENDLCGVKVGLQAGTSWVKKLQTLSTEYCVANGKPPVAVSEFPTAPEVSQALMSKNVQAQIEVAAAAKAFAAKSNGRIVVSSPATVYPQILGIYVKKGNTVLVKQFEAAMAAIHKSGEYDALIKKYDLNPVALK</sequence>
<keyword evidence="1 2" id="KW-0732">Signal</keyword>
<dbReference type="OrthoDB" id="8611212at2"/>
<name>A0A3E1RBB1_9BURK</name>
<dbReference type="PANTHER" id="PTHR35936">
    <property type="entry name" value="MEMBRANE-BOUND LYTIC MUREIN TRANSGLYCOSYLASE F"/>
    <property type="match status" value="1"/>
</dbReference>